<proteinExistence type="predicted"/>
<organism evidence="1">
    <name type="scientific">Escherichia coli</name>
    <dbReference type="NCBI Taxonomy" id="562"/>
    <lineage>
        <taxon>Bacteria</taxon>
        <taxon>Pseudomonadati</taxon>
        <taxon>Pseudomonadota</taxon>
        <taxon>Gammaproteobacteria</taxon>
        <taxon>Enterobacterales</taxon>
        <taxon>Enterobacteriaceae</taxon>
        <taxon>Escherichia</taxon>
    </lineage>
</organism>
<evidence type="ECO:0000313" key="1">
    <source>
        <dbReference type="EMBL" id="AVX50105.1"/>
    </source>
</evidence>
<keyword evidence="1" id="KW-0614">Plasmid</keyword>
<dbReference type="AlphaFoldDB" id="A0A2R4PEK9"/>
<name>A0A2R4PEK9_ECOLX</name>
<dbReference type="EMBL" id="MG462728">
    <property type="protein sequence ID" value="AVX50105.1"/>
    <property type="molecule type" value="Genomic_DNA"/>
</dbReference>
<protein>
    <submittedName>
        <fullName evidence="1">Uncharacterized protein</fullName>
    </submittedName>
</protein>
<accession>A0A2R4PEK9</accession>
<geneLocation type="plasmid" evidence="1">
    <name>pAMA1416</name>
</geneLocation>
<sequence length="52" mass="5827">MCAFSLLLDIARLHLSRRAAFSISRGENKGVYERQAPLYFLPVGCKLPFAAQ</sequence>
<reference evidence="1" key="1">
    <citation type="submission" date="2017-11" db="EMBL/GenBank/DDBJ databases">
        <title>Comparison of blaNDM-1 plasmids.</title>
        <authorList>
            <person name="Hasman H."/>
            <person name="Overballe-Petersen S."/>
            <person name="Hansen F."/>
            <person name="Hammerum A.M."/>
        </authorList>
    </citation>
    <scope>NUCLEOTIDE SEQUENCE</scope>
    <source>
        <strain evidence="1">AMA1416</strain>
        <plasmid evidence="1">pAMA1416</plasmid>
    </source>
</reference>